<dbReference type="InterPro" id="IPR025943">
    <property type="entry name" value="Sigma_54_int_dom_ATP-bd_2"/>
</dbReference>
<dbReference type="PANTHER" id="PTHR32071">
    <property type="entry name" value="TRANSCRIPTIONAL REGULATORY PROTEIN"/>
    <property type="match status" value="1"/>
</dbReference>
<dbReference type="GO" id="GO:0005524">
    <property type="term" value="F:ATP binding"/>
    <property type="evidence" value="ECO:0007669"/>
    <property type="project" value="UniProtKB-KW"/>
</dbReference>
<proteinExistence type="predicted"/>
<keyword evidence="4" id="KW-0238">DNA-binding</keyword>
<dbReference type="Gene3D" id="3.40.50.10660">
    <property type="entry name" value="PrpR receptor domain-like"/>
    <property type="match status" value="1"/>
</dbReference>
<dbReference type="Gene3D" id="3.40.50.300">
    <property type="entry name" value="P-loop containing nucleotide triphosphate hydrolases"/>
    <property type="match status" value="1"/>
</dbReference>
<dbReference type="AlphaFoldDB" id="A0A848C0E1"/>
<dbReference type="PANTHER" id="PTHR32071:SF57">
    <property type="entry name" value="C4-DICARBOXYLATE TRANSPORT TRANSCRIPTIONAL REGULATORY PROTEIN DCTD"/>
    <property type="match status" value="1"/>
</dbReference>
<comment type="caution">
    <text evidence="7">The sequence shown here is derived from an EMBL/GenBank/DDBJ whole genome shotgun (WGS) entry which is preliminary data.</text>
</comment>
<evidence type="ECO:0000256" key="3">
    <source>
        <dbReference type="ARBA" id="ARBA00023015"/>
    </source>
</evidence>
<evidence type="ECO:0000313" key="8">
    <source>
        <dbReference type="Proteomes" id="UP000591071"/>
    </source>
</evidence>
<protein>
    <submittedName>
        <fullName evidence="7">Sigma 54-interacting transcriptional regulator</fullName>
    </submittedName>
</protein>
<dbReference type="PROSITE" id="PS00688">
    <property type="entry name" value="SIGMA54_INTERACT_3"/>
    <property type="match status" value="1"/>
</dbReference>
<dbReference type="Gene3D" id="1.10.8.60">
    <property type="match status" value="1"/>
</dbReference>
<dbReference type="InterPro" id="IPR010524">
    <property type="entry name" value="Sig_transdc_resp-reg_PrpR_N"/>
</dbReference>
<dbReference type="PROSITE" id="PS00675">
    <property type="entry name" value="SIGMA54_INTERACT_1"/>
    <property type="match status" value="1"/>
</dbReference>
<dbReference type="InterPro" id="IPR025662">
    <property type="entry name" value="Sigma_54_int_dom_ATP-bd_1"/>
</dbReference>
<evidence type="ECO:0000256" key="4">
    <source>
        <dbReference type="ARBA" id="ARBA00023125"/>
    </source>
</evidence>
<dbReference type="SMART" id="SM00382">
    <property type="entry name" value="AAA"/>
    <property type="match status" value="1"/>
</dbReference>
<dbReference type="InterPro" id="IPR025944">
    <property type="entry name" value="Sigma_54_int_dom_CS"/>
</dbReference>
<gene>
    <name evidence="7" type="ORF">HF872_10560</name>
</gene>
<sequence length="628" mass="71175">MDYKVCVVAPNEHISHTVHELVEELKHELQGKIIIVNGDMENGVRNAKSVIERGVDAIISRGGTAYLLSQVYTRVPVIAIQIDALDILKTVRRIGEDKHIGFISYSNVIYQYQAMAEVLGVNKIPYFQFVDYGEEYRIEQFVQEAKECGVDILIGGAHVQDYAKKYGISSVFLESGKDTVLKAIREAETAIIVRRKEQENLKIINDIVDHAYIGIVVFDKHCHVKKWNTTFLSMFPQLLQFGTENLEEQIRHIFVASQIKDVLKGKIPDMGEVLSIGNRTYALRWHTILDKYRITGATAFIQETEELQSYARSMRKKLQEKGLVARYTLDDIVGRSLAVRKVKREALKYAGTRSTVLITGESGTGKEMLAQAIHNLSDRRHGPFVAINCGAFTESLLESEIFGYEEGTFTGARKGGKAGVFELADGGTLFLDEIGDMPYVLQNRLLRVLQEKAVMRVGGSKVIPVDVRIIAATNQKLEQAVEEKKFRLDLFYRLDVLRIRMPALRERTGDIPLLSRVFLASLNQKYKTEKSFAPEVLRFLNSQEWPGNVRQLMNTIERMVLLSDGYTITLQNVQGVLDVVPDKEASEEHITLNKIRKLSKEGKTYSQIASILGISRSTLWRFRQKEKI</sequence>
<dbReference type="SUPFAM" id="SSF52540">
    <property type="entry name" value="P-loop containing nucleoside triphosphate hydrolases"/>
    <property type="match status" value="1"/>
</dbReference>
<dbReference type="FunFam" id="3.40.50.300:FF:000006">
    <property type="entry name" value="DNA-binding transcriptional regulator NtrC"/>
    <property type="match status" value="1"/>
</dbReference>
<dbReference type="EMBL" id="JABAFG010000019">
    <property type="protein sequence ID" value="NME29056.1"/>
    <property type="molecule type" value="Genomic_DNA"/>
</dbReference>
<dbReference type="GO" id="GO:0003677">
    <property type="term" value="F:DNA binding"/>
    <property type="evidence" value="ECO:0007669"/>
    <property type="project" value="UniProtKB-KW"/>
</dbReference>
<evidence type="ECO:0000256" key="2">
    <source>
        <dbReference type="ARBA" id="ARBA00022840"/>
    </source>
</evidence>
<evidence type="ECO:0000259" key="6">
    <source>
        <dbReference type="PROSITE" id="PS50045"/>
    </source>
</evidence>
<dbReference type="RefSeq" id="WP_075581416.1">
    <property type="nucleotide sequence ID" value="NZ_JABAFG010000019.1"/>
</dbReference>
<dbReference type="GO" id="GO:0006355">
    <property type="term" value="P:regulation of DNA-templated transcription"/>
    <property type="evidence" value="ECO:0007669"/>
    <property type="project" value="InterPro"/>
</dbReference>
<dbReference type="Pfam" id="PF13384">
    <property type="entry name" value="HTH_23"/>
    <property type="match status" value="1"/>
</dbReference>
<dbReference type="SUPFAM" id="SSF159800">
    <property type="entry name" value="PrpR receptor domain-like"/>
    <property type="match status" value="1"/>
</dbReference>
<feature type="domain" description="Sigma-54 factor interaction" evidence="6">
    <location>
        <begin position="332"/>
        <end position="561"/>
    </location>
</feature>
<dbReference type="Proteomes" id="UP000591071">
    <property type="component" value="Unassembled WGS sequence"/>
</dbReference>
<dbReference type="InterPro" id="IPR003593">
    <property type="entry name" value="AAA+_ATPase"/>
</dbReference>
<evidence type="ECO:0000256" key="1">
    <source>
        <dbReference type="ARBA" id="ARBA00022741"/>
    </source>
</evidence>
<reference evidence="7 8" key="1">
    <citation type="submission" date="2020-04" db="EMBL/GenBank/DDBJ databases">
        <authorList>
            <person name="Hitch T.C.A."/>
            <person name="Wylensek D."/>
            <person name="Clavel T."/>
        </authorList>
    </citation>
    <scope>NUCLEOTIDE SEQUENCE [LARGE SCALE GENOMIC DNA]</scope>
    <source>
        <strain evidence="7 8">Oil-RF-744-FAT-WT-6-1</strain>
    </source>
</reference>
<dbReference type="Pfam" id="PF00158">
    <property type="entry name" value="Sigma54_activat"/>
    <property type="match status" value="1"/>
</dbReference>
<evidence type="ECO:0000313" key="7">
    <source>
        <dbReference type="EMBL" id="NME29056.1"/>
    </source>
</evidence>
<dbReference type="CDD" id="cd00009">
    <property type="entry name" value="AAA"/>
    <property type="match status" value="1"/>
</dbReference>
<accession>A0A848C0E1</accession>
<name>A0A848C0E1_9FIRM</name>
<dbReference type="Gene3D" id="1.10.10.60">
    <property type="entry name" value="Homeodomain-like"/>
    <property type="match status" value="1"/>
</dbReference>
<organism evidence="7 8">
    <name type="scientific">Megasphaera hexanoica</name>
    <dbReference type="NCBI Taxonomy" id="1675036"/>
    <lineage>
        <taxon>Bacteria</taxon>
        <taxon>Bacillati</taxon>
        <taxon>Bacillota</taxon>
        <taxon>Negativicutes</taxon>
        <taxon>Veillonellales</taxon>
        <taxon>Veillonellaceae</taxon>
        <taxon>Megasphaera</taxon>
    </lineage>
</organism>
<dbReference type="PROSITE" id="PS50045">
    <property type="entry name" value="SIGMA54_INTERACT_4"/>
    <property type="match status" value="1"/>
</dbReference>
<dbReference type="InterPro" id="IPR058031">
    <property type="entry name" value="AAA_lid_NorR"/>
</dbReference>
<dbReference type="Gene3D" id="3.40.50.2300">
    <property type="match status" value="1"/>
</dbReference>
<evidence type="ECO:0000256" key="5">
    <source>
        <dbReference type="ARBA" id="ARBA00023163"/>
    </source>
</evidence>
<dbReference type="PROSITE" id="PS00676">
    <property type="entry name" value="SIGMA54_INTERACT_2"/>
    <property type="match status" value="1"/>
</dbReference>
<dbReference type="InterPro" id="IPR027417">
    <property type="entry name" value="P-loop_NTPase"/>
</dbReference>
<keyword evidence="1" id="KW-0547">Nucleotide-binding</keyword>
<keyword evidence="2" id="KW-0067">ATP-binding</keyword>
<dbReference type="GO" id="GO:0000156">
    <property type="term" value="F:phosphorelay response regulator activity"/>
    <property type="evidence" value="ECO:0007669"/>
    <property type="project" value="InterPro"/>
</dbReference>
<dbReference type="Pfam" id="PF25601">
    <property type="entry name" value="AAA_lid_14"/>
    <property type="match status" value="1"/>
</dbReference>
<dbReference type="InterPro" id="IPR002078">
    <property type="entry name" value="Sigma_54_int"/>
</dbReference>
<keyword evidence="3" id="KW-0805">Transcription regulation</keyword>
<keyword evidence="5" id="KW-0804">Transcription</keyword>
<dbReference type="Pfam" id="PF06506">
    <property type="entry name" value="PrpR_N"/>
    <property type="match status" value="1"/>
</dbReference>